<evidence type="ECO:0000313" key="1">
    <source>
        <dbReference type="EMBL" id="KYB26939.1"/>
    </source>
</evidence>
<dbReference type="EMBL" id="KQ971348">
    <property type="protein sequence ID" value="KYB26939.1"/>
    <property type="molecule type" value="Genomic_DNA"/>
</dbReference>
<accession>A0A139WGC3</accession>
<evidence type="ECO:0000313" key="2">
    <source>
        <dbReference type="Proteomes" id="UP000007266"/>
    </source>
</evidence>
<keyword evidence="2" id="KW-1185">Reference proteome</keyword>
<sequence>MICFSNVRFRVHHRIVVPNKVLSVFSHLTTNHRLLCLLLYTHNRRRLGGVATLRHVPVLALITRFFVLYKQ</sequence>
<dbReference type="InParanoid" id="A0A139WGC3"/>
<gene>
    <name evidence="1" type="primary">AUGUSTUS-3.0.2_33470</name>
    <name evidence="1" type="ORF">TcasGA2_TC033470</name>
</gene>
<reference evidence="1 2" key="2">
    <citation type="journal article" date="2010" name="Nucleic Acids Res.">
        <title>BeetleBase in 2010: revisions to provide comprehensive genomic information for Tribolium castaneum.</title>
        <authorList>
            <person name="Kim H.S."/>
            <person name="Murphy T."/>
            <person name="Xia J."/>
            <person name="Caragea D."/>
            <person name="Park Y."/>
            <person name="Beeman R.W."/>
            <person name="Lorenzen M.D."/>
            <person name="Butcher S."/>
            <person name="Manak J.R."/>
            <person name="Brown S.J."/>
        </authorList>
    </citation>
    <scope>GENOME REANNOTATION</scope>
    <source>
        <strain evidence="1 2">Georgia GA2</strain>
    </source>
</reference>
<reference evidence="1 2" key="1">
    <citation type="journal article" date="2008" name="Nature">
        <title>The genome of the model beetle and pest Tribolium castaneum.</title>
        <authorList>
            <consortium name="Tribolium Genome Sequencing Consortium"/>
            <person name="Richards S."/>
            <person name="Gibbs R.A."/>
            <person name="Weinstock G.M."/>
            <person name="Brown S.J."/>
            <person name="Denell R."/>
            <person name="Beeman R.W."/>
            <person name="Gibbs R."/>
            <person name="Beeman R.W."/>
            <person name="Brown S.J."/>
            <person name="Bucher G."/>
            <person name="Friedrich M."/>
            <person name="Grimmelikhuijzen C.J."/>
            <person name="Klingler M."/>
            <person name="Lorenzen M."/>
            <person name="Richards S."/>
            <person name="Roth S."/>
            <person name="Schroder R."/>
            <person name="Tautz D."/>
            <person name="Zdobnov E.M."/>
            <person name="Muzny D."/>
            <person name="Gibbs R.A."/>
            <person name="Weinstock G.M."/>
            <person name="Attaway T."/>
            <person name="Bell S."/>
            <person name="Buhay C.J."/>
            <person name="Chandrabose M.N."/>
            <person name="Chavez D."/>
            <person name="Clerk-Blankenburg K.P."/>
            <person name="Cree A."/>
            <person name="Dao M."/>
            <person name="Davis C."/>
            <person name="Chacko J."/>
            <person name="Dinh H."/>
            <person name="Dugan-Rocha S."/>
            <person name="Fowler G."/>
            <person name="Garner T.T."/>
            <person name="Garnes J."/>
            <person name="Gnirke A."/>
            <person name="Hawes A."/>
            <person name="Hernandez J."/>
            <person name="Hines S."/>
            <person name="Holder M."/>
            <person name="Hume J."/>
            <person name="Jhangiani S.N."/>
            <person name="Joshi V."/>
            <person name="Khan Z.M."/>
            <person name="Jackson L."/>
            <person name="Kovar C."/>
            <person name="Kowis A."/>
            <person name="Lee S."/>
            <person name="Lewis L.R."/>
            <person name="Margolis J."/>
            <person name="Morgan M."/>
            <person name="Nazareth L.V."/>
            <person name="Nguyen N."/>
            <person name="Okwuonu G."/>
            <person name="Parker D."/>
            <person name="Richards S."/>
            <person name="Ruiz S.J."/>
            <person name="Santibanez J."/>
            <person name="Savard J."/>
            <person name="Scherer S.E."/>
            <person name="Schneider B."/>
            <person name="Sodergren E."/>
            <person name="Tautz D."/>
            <person name="Vattahil S."/>
            <person name="Villasana D."/>
            <person name="White C.S."/>
            <person name="Wright R."/>
            <person name="Park Y."/>
            <person name="Beeman R.W."/>
            <person name="Lord J."/>
            <person name="Oppert B."/>
            <person name="Lorenzen M."/>
            <person name="Brown S."/>
            <person name="Wang L."/>
            <person name="Savard J."/>
            <person name="Tautz D."/>
            <person name="Richards S."/>
            <person name="Weinstock G."/>
            <person name="Gibbs R.A."/>
            <person name="Liu Y."/>
            <person name="Worley K."/>
            <person name="Weinstock G."/>
            <person name="Elsik C.G."/>
            <person name="Reese J.T."/>
            <person name="Elhaik E."/>
            <person name="Landan G."/>
            <person name="Graur D."/>
            <person name="Arensburger P."/>
            <person name="Atkinson P."/>
            <person name="Beeman R.W."/>
            <person name="Beidler J."/>
            <person name="Brown S.J."/>
            <person name="Demuth J.P."/>
            <person name="Drury D.W."/>
            <person name="Du Y.Z."/>
            <person name="Fujiwara H."/>
            <person name="Lorenzen M."/>
            <person name="Maselli V."/>
            <person name="Osanai M."/>
            <person name="Park Y."/>
            <person name="Robertson H.M."/>
            <person name="Tu Z."/>
            <person name="Wang J.J."/>
            <person name="Wang S."/>
            <person name="Richards S."/>
            <person name="Song H."/>
            <person name="Zhang L."/>
            <person name="Sodergren E."/>
            <person name="Werner D."/>
            <person name="Stanke M."/>
            <person name="Morgenstern B."/>
            <person name="Solovyev V."/>
            <person name="Kosarev P."/>
            <person name="Brown G."/>
            <person name="Chen H.C."/>
            <person name="Ermolaeva O."/>
            <person name="Hlavina W."/>
            <person name="Kapustin Y."/>
            <person name="Kiryutin B."/>
            <person name="Kitts P."/>
            <person name="Maglott D."/>
            <person name="Pruitt K."/>
            <person name="Sapojnikov V."/>
            <person name="Souvorov A."/>
            <person name="Mackey A.J."/>
            <person name="Waterhouse R.M."/>
            <person name="Wyder S."/>
            <person name="Zdobnov E.M."/>
            <person name="Zdobnov E.M."/>
            <person name="Wyder S."/>
            <person name="Kriventseva E.V."/>
            <person name="Kadowaki T."/>
            <person name="Bork P."/>
            <person name="Aranda M."/>
            <person name="Bao R."/>
            <person name="Beermann A."/>
            <person name="Berns N."/>
            <person name="Bolognesi R."/>
            <person name="Bonneton F."/>
            <person name="Bopp D."/>
            <person name="Brown S.J."/>
            <person name="Bucher G."/>
            <person name="Butts T."/>
            <person name="Chaumot A."/>
            <person name="Denell R.E."/>
            <person name="Ferrier D.E."/>
            <person name="Friedrich M."/>
            <person name="Gordon C.M."/>
            <person name="Jindra M."/>
            <person name="Klingler M."/>
            <person name="Lan Q."/>
            <person name="Lattorff H.M."/>
            <person name="Laudet V."/>
            <person name="von Levetsow C."/>
            <person name="Liu Z."/>
            <person name="Lutz R."/>
            <person name="Lynch J.A."/>
            <person name="da Fonseca R.N."/>
            <person name="Posnien N."/>
            <person name="Reuter R."/>
            <person name="Roth S."/>
            <person name="Savard J."/>
            <person name="Schinko J.B."/>
            <person name="Schmitt C."/>
            <person name="Schoppmeier M."/>
            <person name="Schroder R."/>
            <person name="Shippy T.D."/>
            <person name="Simonnet F."/>
            <person name="Marques-Souza H."/>
            <person name="Tautz D."/>
            <person name="Tomoyasu Y."/>
            <person name="Trauner J."/>
            <person name="Van der Zee M."/>
            <person name="Vervoort M."/>
            <person name="Wittkopp N."/>
            <person name="Wimmer E.A."/>
            <person name="Yang X."/>
            <person name="Jones A.K."/>
            <person name="Sattelle D.B."/>
            <person name="Ebert P.R."/>
            <person name="Nelson D."/>
            <person name="Scott J.G."/>
            <person name="Beeman R.W."/>
            <person name="Muthukrishnan S."/>
            <person name="Kramer K.J."/>
            <person name="Arakane Y."/>
            <person name="Beeman R.W."/>
            <person name="Zhu Q."/>
            <person name="Hogenkamp D."/>
            <person name="Dixit R."/>
            <person name="Oppert B."/>
            <person name="Jiang H."/>
            <person name="Zou Z."/>
            <person name="Marshall J."/>
            <person name="Elpidina E."/>
            <person name="Vinokurov K."/>
            <person name="Oppert C."/>
            <person name="Zou Z."/>
            <person name="Evans J."/>
            <person name="Lu Z."/>
            <person name="Zhao P."/>
            <person name="Sumathipala N."/>
            <person name="Altincicek B."/>
            <person name="Vilcinskas A."/>
            <person name="Williams M."/>
            <person name="Hultmark D."/>
            <person name="Hetru C."/>
            <person name="Jiang H."/>
            <person name="Grimmelikhuijzen C.J."/>
            <person name="Hauser F."/>
            <person name="Cazzamali G."/>
            <person name="Williamson M."/>
            <person name="Park Y."/>
            <person name="Li B."/>
            <person name="Tanaka Y."/>
            <person name="Predel R."/>
            <person name="Neupert S."/>
            <person name="Schachtner J."/>
            <person name="Verleyen P."/>
            <person name="Raible F."/>
            <person name="Bork P."/>
            <person name="Friedrich M."/>
            <person name="Walden K.K."/>
            <person name="Robertson H.M."/>
            <person name="Angeli S."/>
            <person name="Foret S."/>
            <person name="Bucher G."/>
            <person name="Schuetz S."/>
            <person name="Maleszka R."/>
            <person name="Wimmer E.A."/>
            <person name="Beeman R.W."/>
            <person name="Lorenzen M."/>
            <person name="Tomoyasu Y."/>
            <person name="Miller S.C."/>
            <person name="Grossmann D."/>
            <person name="Bucher G."/>
        </authorList>
    </citation>
    <scope>NUCLEOTIDE SEQUENCE [LARGE SCALE GENOMIC DNA]</scope>
    <source>
        <strain evidence="1 2">Georgia GA2</strain>
    </source>
</reference>
<proteinExistence type="predicted"/>
<name>A0A139WGC3_TRICA</name>
<protein>
    <submittedName>
        <fullName evidence="1">Uncharacterized protein</fullName>
    </submittedName>
</protein>
<dbReference type="Proteomes" id="UP000007266">
    <property type="component" value="Linkage group 6"/>
</dbReference>
<dbReference type="AlphaFoldDB" id="A0A139WGC3"/>
<organism evidence="1 2">
    <name type="scientific">Tribolium castaneum</name>
    <name type="common">Red flour beetle</name>
    <dbReference type="NCBI Taxonomy" id="7070"/>
    <lineage>
        <taxon>Eukaryota</taxon>
        <taxon>Metazoa</taxon>
        <taxon>Ecdysozoa</taxon>
        <taxon>Arthropoda</taxon>
        <taxon>Hexapoda</taxon>
        <taxon>Insecta</taxon>
        <taxon>Pterygota</taxon>
        <taxon>Neoptera</taxon>
        <taxon>Endopterygota</taxon>
        <taxon>Coleoptera</taxon>
        <taxon>Polyphaga</taxon>
        <taxon>Cucujiformia</taxon>
        <taxon>Tenebrionidae</taxon>
        <taxon>Tenebrionidae incertae sedis</taxon>
        <taxon>Tribolium</taxon>
    </lineage>
</organism>